<dbReference type="EMBL" id="JAHBCL010000002">
    <property type="protein sequence ID" value="MBS7525366.1"/>
    <property type="molecule type" value="Genomic_DNA"/>
</dbReference>
<dbReference type="InterPro" id="IPR050638">
    <property type="entry name" value="AA-Vitamin_Transporters"/>
</dbReference>
<feature type="transmembrane region" description="Helical" evidence="6">
    <location>
        <begin position="200"/>
        <end position="226"/>
    </location>
</feature>
<accession>A0ABS5PLY4</accession>
<feature type="transmembrane region" description="Helical" evidence="6">
    <location>
        <begin position="174"/>
        <end position="194"/>
    </location>
</feature>
<dbReference type="Proteomes" id="UP000746471">
    <property type="component" value="Unassembled WGS sequence"/>
</dbReference>
<dbReference type="PANTHER" id="PTHR32322:SF2">
    <property type="entry name" value="EAMA DOMAIN-CONTAINING PROTEIN"/>
    <property type="match status" value="1"/>
</dbReference>
<evidence type="ECO:0000313" key="8">
    <source>
        <dbReference type="EMBL" id="MBS7525366.1"/>
    </source>
</evidence>
<evidence type="ECO:0000256" key="6">
    <source>
        <dbReference type="SAM" id="Phobius"/>
    </source>
</evidence>
<protein>
    <submittedName>
        <fullName evidence="8">DMT family transporter</fullName>
    </submittedName>
</protein>
<dbReference type="Pfam" id="PF00892">
    <property type="entry name" value="EamA"/>
    <property type="match status" value="2"/>
</dbReference>
<organism evidence="8 9">
    <name type="scientific">Fusibacter paucivorans</name>
    <dbReference type="NCBI Taxonomy" id="76009"/>
    <lineage>
        <taxon>Bacteria</taxon>
        <taxon>Bacillati</taxon>
        <taxon>Bacillota</taxon>
        <taxon>Clostridia</taxon>
        <taxon>Eubacteriales</taxon>
        <taxon>Eubacteriales Family XII. Incertae Sedis</taxon>
        <taxon>Fusibacter</taxon>
    </lineage>
</organism>
<comment type="similarity">
    <text evidence="2">Belongs to the EamA transporter family.</text>
</comment>
<dbReference type="PANTHER" id="PTHR32322">
    <property type="entry name" value="INNER MEMBRANE TRANSPORTER"/>
    <property type="match status" value="1"/>
</dbReference>
<feature type="domain" description="EamA" evidence="7">
    <location>
        <begin position="145"/>
        <end position="285"/>
    </location>
</feature>
<feature type="transmembrane region" description="Helical" evidence="6">
    <location>
        <begin position="238"/>
        <end position="258"/>
    </location>
</feature>
<comment type="caution">
    <text evidence="8">The sequence shown here is derived from an EMBL/GenBank/DDBJ whole genome shotgun (WGS) entry which is preliminary data.</text>
</comment>
<evidence type="ECO:0000256" key="2">
    <source>
        <dbReference type="ARBA" id="ARBA00007362"/>
    </source>
</evidence>
<gene>
    <name evidence="8" type="ORF">KHM83_01600</name>
</gene>
<feature type="transmembrane region" description="Helical" evidence="6">
    <location>
        <begin position="92"/>
        <end position="111"/>
    </location>
</feature>
<dbReference type="RefSeq" id="WP_213235150.1">
    <property type="nucleotide sequence ID" value="NZ_JAHBCL010000002.1"/>
</dbReference>
<evidence type="ECO:0000256" key="3">
    <source>
        <dbReference type="ARBA" id="ARBA00022692"/>
    </source>
</evidence>
<evidence type="ECO:0000313" key="9">
    <source>
        <dbReference type="Proteomes" id="UP000746471"/>
    </source>
</evidence>
<feature type="transmembrane region" description="Helical" evidence="6">
    <location>
        <begin position="34"/>
        <end position="51"/>
    </location>
</feature>
<evidence type="ECO:0000259" key="7">
    <source>
        <dbReference type="Pfam" id="PF00892"/>
    </source>
</evidence>
<keyword evidence="3 6" id="KW-0812">Transmembrane</keyword>
<dbReference type="InterPro" id="IPR037185">
    <property type="entry name" value="EmrE-like"/>
</dbReference>
<keyword evidence="9" id="KW-1185">Reference proteome</keyword>
<evidence type="ECO:0000256" key="4">
    <source>
        <dbReference type="ARBA" id="ARBA00022989"/>
    </source>
</evidence>
<keyword evidence="4 6" id="KW-1133">Transmembrane helix</keyword>
<dbReference type="SUPFAM" id="SSF103481">
    <property type="entry name" value="Multidrug resistance efflux transporter EmrE"/>
    <property type="match status" value="2"/>
</dbReference>
<name>A0ABS5PLY4_9FIRM</name>
<comment type="subcellular location">
    <subcellularLocation>
        <location evidence="1">Membrane</location>
        <topology evidence="1">Multi-pass membrane protein</topology>
    </subcellularLocation>
</comment>
<feature type="transmembrane region" description="Helical" evidence="6">
    <location>
        <begin position="270"/>
        <end position="291"/>
    </location>
</feature>
<feature type="transmembrane region" description="Helical" evidence="6">
    <location>
        <begin position="63"/>
        <end position="80"/>
    </location>
</feature>
<evidence type="ECO:0000256" key="1">
    <source>
        <dbReference type="ARBA" id="ARBA00004141"/>
    </source>
</evidence>
<feature type="transmembrane region" description="Helical" evidence="6">
    <location>
        <begin position="120"/>
        <end position="140"/>
    </location>
</feature>
<feature type="domain" description="EamA" evidence="7">
    <location>
        <begin position="8"/>
        <end position="134"/>
    </location>
</feature>
<dbReference type="InterPro" id="IPR000620">
    <property type="entry name" value="EamA_dom"/>
</dbReference>
<feature type="transmembrane region" description="Helical" evidence="6">
    <location>
        <begin position="146"/>
        <end position="162"/>
    </location>
</feature>
<proteinExistence type="inferred from homology"/>
<sequence length="308" mass="33547">MTKTETNIVLFSITLCWASSYVFMKNLPSDFSSFAYLAITSGIASAIFLVVFFKRLKGFNKSLLVKSFLTSVVLSITLIFEKLGVASIPASQASFIASLNIVIVPVLLLFFRKRPTRNNLLGIAFILAGLFFTSGVKLGAGQMNAGVLYMLAACVTTSVYTLMIDRYAKDSDPLLLGIGQMIFSTVIGLVLWFFETPSLFATIHFTKILIANIFLLAFFAKAYAYIMLMYSQKYANPISVTVIAATEPIITLILASLIPSTFGTSEVFTITKLTGALLIAIGAFCAGTNFLDRKGGHSFDRAHSTVRS</sequence>
<reference evidence="8 9" key="1">
    <citation type="submission" date="2021-05" db="EMBL/GenBank/DDBJ databases">
        <title>Fusibacter ferrireducens sp. nov., an anaerobic, sulfur- and Fe-reducing bacterium isolated from the mangrove sediment.</title>
        <authorList>
            <person name="Qiu D."/>
        </authorList>
    </citation>
    <scope>NUCLEOTIDE SEQUENCE [LARGE SCALE GENOMIC DNA]</scope>
    <source>
        <strain evidence="8 9">DSM 12116</strain>
    </source>
</reference>
<evidence type="ECO:0000256" key="5">
    <source>
        <dbReference type="ARBA" id="ARBA00023136"/>
    </source>
</evidence>
<keyword evidence="5 6" id="KW-0472">Membrane</keyword>